<dbReference type="PANTHER" id="PTHR46312:SF2">
    <property type="entry name" value="NUCLEOTIDE-BINDING OLIGOMERIZATION DOMAIN-CONTAINING PROTEIN 2-LIKE"/>
    <property type="match status" value="1"/>
</dbReference>
<dbReference type="EMBL" id="CALNXK010000017">
    <property type="protein sequence ID" value="CAH3104768.1"/>
    <property type="molecule type" value="Genomic_DNA"/>
</dbReference>
<evidence type="ECO:0000259" key="3">
    <source>
        <dbReference type="PROSITE" id="PS50837"/>
    </source>
</evidence>
<accession>A0ABN8NE90</accession>
<keyword evidence="1" id="KW-0175">Coiled coil</keyword>
<dbReference type="SUPFAM" id="SSF52540">
    <property type="entry name" value="P-loop containing nucleoside triphosphate hydrolases"/>
    <property type="match status" value="1"/>
</dbReference>
<dbReference type="InterPro" id="IPR027417">
    <property type="entry name" value="P-loop_NTPase"/>
</dbReference>
<proteinExistence type="predicted"/>
<feature type="coiled-coil region" evidence="1">
    <location>
        <begin position="204"/>
        <end position="249"/>
    </location>
</feature>
<feature type="region of interest" description="Disordered" evidence="2">
    <location>
        <begin position="302"/>
        <end position="336"/>
    </location>
</feature>
<organism evidence="4 5">
    <name type="scientific">Porites lobata</name>
    <dbReference type="NCBI Taxonomy" id="104759"/>
    <lineage>
        <taxon>Eukaryota</taxon>
        <taxon>Metazoa</taxon>
        <taxon>Cnidaria</taxon>
        <taxon>Anthozoa</taxon>
        <taxon>Hexacorallia</taxon>
        <taxon>Scleractinia</taxon>
        <taxon>Fungiina</taxon>
        <taxon>Poritidae</taxon>
        <taxon>Porites</taxon>
    </lineage>
</organism>
<evidence type="ECO:0000256" key="1">
    <source>
        <dbReference type="SAM" id="Coils"/>
    </source>
</evidence>
<feature type="region of interest" description="Disordered" evidence="2">
    <location>
        <begin position="637"/>
        <end position="657"/>
    </location>
</feature>
<keyword evidence="5" id="KW-1185">Reference proteome</keyword>
<gene>
    <name evidence="4" type="ORF">PLOB_00012510</name>
</gene>
<evidence type="ECO:0000256" key="2">
    <source>
        <dbReference type="SAM" id="MobiDB-lite"/>
    </source>
</evidence>
<dbReference type="PANTHER" id="PTHR46312">
    <property type="entry name" value="NACHT DOMAIN-CONTAINING PROTEIN"/>
    <property type="match status" value="1"/>
</dbReference>
<dbReference type="Proteomes" id="UP001159405">
    <property type="component" value="Unassembled WGS sequence"/>
</dbReference>
<feature type="domain" description="NACHT" evidence="3">
    <location>
        <begin position="418"/>
        <end position="510"/>
    </location>
</feature>
<evidence type="ECO:0000313" key="4">
    <source>
        <dbReference type="EMBL" id="CAH3104768.1"/>
    </source>
</evidence>
<comment type="caution">
    <text evidence="4">The sequence shown here is derived from an EMBL/GenBank/DDBJ whole genome shotgun (WGS) entry which is preliminary data.</text>
</comment>
<dbReference type="InterPro" id="IPR007111">
    <property type="entry name" value="NACHT_NTPase"/>
</dbReference>
<dbReference type="Gene3D" id="3.40.50.300">
    <property type="entry name" value="P-loop containing nucleotide triphosphate hydrolases"/>
    <property type="match status" value="1"/>
</dbReference>
<dbReference type="PROSITE" id="PS50837">
    <property type="entry name" value="NACHT"/>
    <property type="match status" value="1"/>
</dbReference>
<name>A0ABN8NE90_9CNID</name>
<dbReference type="Pfam" id="PF05729">
    <property type="entry name" value="NACHT"/>
    <property type="match status" value="1"/>
</dbReference>
<sequence>MASATPSYVSSKETTNFARLCRLLVDVGSQALRDKFDSIHPPAGLHGILKKPPAHTALEALRKKRILNPTQWAKLYPPDPLTLSSNNFDVTLLMLLLRKICGLTAPATGWDNLPPAGDPSVEANIARVKYYRNHVYGHANQASVDDLAFNSYWQEISTALVGLGADAAAICKLKTESMDPTIEKHYQELLTEWKKDDDSTKEILDEIEDQLKQTLESQVNISQQLESLMDSVESNQSREKDDLEQIKSELGNISGKLQTVLVESPREELRDKAVTPARPARKKICNIVKTCREIGRSFKERLLGAVTPARPKKPKNPTNSVDGGPSPNIDSPLPAGSDIANEPFDLERCKAQLCTHYNSTMSQVRITPWDDDNTVDIDAVYTTLSWTRDVRTPSGTIKRDLDDYTDIFKGDERIENPKRILVYGRPGIGKSTFSQKLAVDWANRRKENLERFELFLLIKLRDVGISQDLPAILNASKLLAADGSTSSESLYEFVLHNQEKVLLVFDGFDEYGGGKKSPVHEIWKGEQLRDCCVIITTREMEGGELMKVTPFQFEIRGFLKKEQIVSFASRFITAQEEVEEFYYYLDKRNLRGLAEIPLLLLMLSLIWRNRDCKELPVSQLGLHERFVQTLLHHMDTNDLDNGREKKTQEEETENEKQSENVLVKYKYELTVIGRMALEALLLQSAPHIDLNEVNVESGGLTYKMIRSGLFQFSKLAVADPTKRIFFLHKSIQEYLAARYIMNEAALEEIDGKFTGIDSFDKGFRLSHILRFMCEWSQEGAMAVFTLLEFLGKKENLSKCSLSKTPCIYDLSRDQRLFRDVCLGCLLSCSVSFRQDLFHSFLSCVDDVVTVNDSNRKKLAAECLPRSGGSPGYVFFQGSNLPLSVLADLKARVVTPRGLELNAHALVERYVLSSLYPEHFFLINEGGQFYLYFATILRKERNRYDEMLLELTRTECRSLSAQNCFSLVRDFAFFFRRKEELMFLFDLLPCVSCPKSVIISDSKEKNCTDPELEKSVISKINVTDNLYRLNLSGLDVTNEDVAKLHLPSGCEVVYR</sequence>
<reference evidence="4 5" key="1">
    <citation type="submission" date="2022-05" db="EMBL/GenBank/DDBJ databases">
        <authorList>
            <consortium name="Genoscope - CEA"/>
            <person name="William W."/>
        </authorList>
    </citation>
    <scope>NUCLEOTIDE SEQUENCE [LARGE SCALE GENOMIC DNA]</scope>
</reference>
<dbReference type="InterPro" id="IPR041249">
    <property type="entry name" value="HEPN_DZIP3"/>
</dbReference>
<dbReference type="Pfam" id="PF18738">
    <property type="entry name" value="HEPN_DZIP3"/>
    <property type="match status" value="1"/>
</dbReference>
<protein>
    <recommendedName>
        <fullName evidence="3">NACHT domain-containing protein</fullName>
    </recommendedName>
</protein>
<evidence type="ECO:0000313" key="5">
    <source>
        <dbReference type="Proteomes" id="UP001159405"/>
    </source>
</evidence>